<gene>
    <name evidence="3" type="ORF">GCE9029_03042</name>
</gene>
<protein>
    <submittedName>
        <fullName evidence="3">GIY-YIG nuclease superfamily protein</fullName>
    </submittedName>
</protein>
<dbReference type="Proteomes" id="UP000071641">
    <property type="component" value="Unassembled WGS sequence"/>
</dbReference>
<dbReference type="OrthoDB" id="9797095at2"/>
<comment type="similarity">
    <text evidence="1">Belongs to the UPF0213 family.</text>
</comment>
<dbReference type="InterPro" id="IPR000305">
    <property type="entry name" value="GIY-YIG_endonuc"/>
</dbReference>
<dbReference type="EMBL" id="FIZX01000002">
    <property type="protein sequence ID" value="CZF82127.1"/>
    <property type="molecule type" value="Genomic_DNA"/>
</dbReference>
<dbReference type="PROSITE" id="PS50164">
    <property type="entry name" value="GIY_YIG"/>
    <property type="match status" value="1"/>
</dbReference>
<name>A0A128F5N5_9GAMM</name>
<dbReference type="RefSeq" id="WP_062664343.1">
    <property type="nucleotide sequence ID" value="NZ_FIZX01000002.1"/>
</dbReference>
<sequence>MTLTPSNDVPLWHVYLIRARDNSLYCGVTTDVMRRFDEHQQNGTKTAKYLRGKQPLTLAWSYEVGTKQQAMSLEWYIKRLTKREKEQLCKDPGRIQVLLNDKF</sequence>
<evidence type="ECO:0000313" key="4">
    <source>
        <dbReference type="Proteomes" id="UP000071641"/>
    </source>
</evidence>
<dbReference type="Gene3D" id="3.40.1440.10">
    <property type="entry name" value="GIY-YIG endonuclease"/>
    <property type="match status" value="1"/>
</dbReference>
<dbReference type="InterPro" id="IPR035901">
    <property type="entry name" value="GIY-YIG_endonuc_sf"/>
</dbReference>
<dbReference type="CDD" id="cd10456">
    <property type="entry name" value="GIY-YIG_UPF0213"/>
    <property type="match status" value="1"/>
</dbReference>
<proteinExistence type="inferred from homology"/>
<accession>A0A128F5N5</accession>
<feature type="domain" description="GIY-YIG" evidence="2">
    <location>
        <begin position="10"/>
        <end position="87"/>
    </location>
</feature>
<dbReference type="STRING" id="1796497.GCE9029_03042"/>
<dbReference type="PANTHER" id="PTHR34477">
    <property type="entry name" value="UPF0213 PROTEIN YHBQ"/>
    <property type="match status" value="1"/>
</dbReference>
<dbReference type="Pfam" id="PF01541">
    <property type="entry name" value="GIY-YIG"/>
    <property type="match status" value="1"/>
</dbReference>
<keyword evidence="4" id="KW-1185">Reference proteome</keyword>
<dbReference type="InterPro" id="IPR050190">
    <property type="entry name" value="UPF0213_domain"/>
</dbReference>
<evidence type="ECO:0000256" key="1">
    <source>
        <dbReference type="ARBA" id="ARBA00007435"/>
    </source>
</evidence>
<reference evidence="4" key="1">
    <citation type="submission" date="2016-02" db="EMBL/GenBank/DDBJ databases">
        <authorList>
            <person name="Rodrigo-Torres Lidia"/>
            <person name="Arahal R.David."/>
        </authorList>
    </citation>
    <scope>NUCLEOTIDE SEQUENCE [LARGE SCALE GENOMIC DNA]</scope>
    <source>
        <strain evidence="4">CECT 9029</strain>
    </source>
</reference>
<dbReference type="PANTHER" id="PTHR34477:SF1">
    <property type="entry name" value="UPF0213 PROTEIN YHBQ"/>
    <property type="match status" value="1"/>
</dbReference>
<evidence type="ECO:0000259" key="2">
    <source>
        <dbReference type="PROSITE" id="PS50164"/>
    </source>
</evidence>
<dbReference type="SUPFAM" id="SSF82771">
    <property type="entry name" value="GIY-YIG endonuclease"/>
    <property type="match status" value="1"/>
</dbReference>
<organism evidence="3 4">
    <name type="scientific">Grimontia celer</name>
    <dbReference type="NCBI Taxonomy" id="1796497"/>
    <lineage>
        <taxon>Bacteria</taxon>
        <taxon>Pseudomonadati</taxon>
        <taxon>Pseudomonadota</taxon>
        <taxon>Gammaproteobacteria</taxon>
        <taxon>Vibrionales</taxon>
        <taxon>Vibrionaceae</taxon>
        <taxon>Grimontia</taxon>
    </lineage>
</organism>
<evidence type="ECO:0000313" key="3">
    <source>
        <dbReference type="EMBL" id="CZF82127.1"/>
    </source>
</evidence>
<dbReference type="AlphaFoldDB" id="A0A128F5N5"/>